<feature type="domain" description="Myosin motor" evidence="8">
    <location>
        <begin position="497"/>
        <end position="1196"/>
    </location>
</feature>
<dbReference type="SUPFAM" id="SSF54001">
    <property type="entry name" value="Cysteine proteinases"/>
    <property type="match status" value="1"/>
</dbReference>
<dbReference type="EMBL" id="CAUJNA010003752">
    <property type="protein sequence ID" value="CAJ1409126.1"/>
    <property type="molecule type" value="Genomic_DNA"/>
</dbReference>
<keyword evidence="2 6" id="KW-0067">ATP-binding</keyword>
<dbReference type="GO" id="GO:0005524">
    <property type="term" value="F:ATP binding"/>
    <property type="evidence" value="ECO:0007669"/>
    <property type="project" value="UniProtKB-UniRule"/>
</dbReference>
<dbReference type="GO" id="GO:0007015">
    <property type="term" value="P:actin filament organization"/>
    <property type="evidence" value="ECO:0007669"/>
    <property type="project" value="TreeGrafter"/>
</dbReference>
<evidence type="ECO:0000256" key="5">
    <source>
        <dbReference type="ARBA" id="ARBA00023203"/>
    </source>
</evidence>
<dbReference type="SUPFAM" id="SSF52540">
    <property type="entry name" value="P-loop containing nucleoside triphosphate hydrolases"/>
    <property type="match status" value="1"/>
</dbReference>
<sequence>MTPMTLPAGPKRRRSLDLHFNAVMASCGSKLSDPARCNKAVEKSASSVFVQLHVEARIDEKVPPLTKQETTEFKDRFQELVVGDSKRVVTKTSRSAQYSGWKNLVQNGYMAMRPVVPKSLATTINKLNSSGESTWKASYDPSFVKVSVAKGKTKLGFEMSKEEEEQMKNHTLSMLQEDLAQFSEEELSRDAFAQEFDVRENWPECKPITTHVRYQTCNNCWSHSTALITESRLCIESRGQFNGDNAWLSQSFIAACRLDGRDYCMGGSGLLGFQTVSRWGVPTGGPDFRGNMKEGIETCYPQILPHDDDIRCPGACSPYAKYPRAMDKDLFYVQYQPRALHPSGTQVPHLVQQALMQDGPILLGMRIYQDFYAYESGIYRPTKKSWNLYMGGHAVTGMGFGPGYVLAVNSWSTAWGMNGAFHVAPDAVDFGYFLPGHPLGTFQGIEARDLVYVPSEGKVPFIPGTVLEVKGSEVVVEASGAHVATPCASLRRRFGGESCQDNTSLVHLNDAAILQNLKLRHEADQIYTYTASVLLAVNPYHDIEGLYGSDQCARYRGKHIGALPPHPYAIADTAYRALVRERKNQGFIISGESGAGKTETSKIVMQYLGFISGSSDATTAGIQHRILQAQPILESFGNAVTMRNHNSSRFGKYNRIFFDDAGTLVDAGVTTYLLESSRVVLHSKSERNYHCFYEMLCGLPEAKLGDLHLARGRRYLLLANDSQEDHSDEQAWQSQFQDRDKRNFRRLCDALAVVGFTAEDMDAIFQVLAGLVHLGDLSSAERDEGDESSTVSLDEETLEKAAELLGLDCERLGAALRRRTVRVLHPGRESLHKVPRTTSQFRHALHSLIKALYKRLFDRLVQRINSSFKELRTAHLEEESRREIGILDIYGFERLERNSFEQLCINLANERLQQYFVENVLVAEQALYRREGLPWHGLQLPDAAPVVSAISHTFRILDEYSQQLAKGFEKTSDESFCQRTVDEAQKDPQRRELLRQLRMSKRRNDQPGLNEGFVIKHYAGCVEYNTKGWLDKNNDRLLPECEELIGDSTVALVASLKDDDPGKAPFRSISKKYCSDLENLLQTLGVCHLHYIRCFKPNDFQQAGVFDERLVLDQIVQCGTVELVKIMHDGYPNRCRFDEMLRFRSLLPESFHRYGTRTFIEALLLAYDVPTEDWVLGMSRLFLRAGQLKALEDLRSAGAAPDTEKLRRIVRRIVRKRWVRARHAVQLCLYLPRFLASLRAARAQKALASRGLLLGRLRAQLQAARLRVRERRRRALCRFRGAVRAVWLAQRLMVQARAQRLQRALHMFSRLRTRLHSWACCKVEAQREEERRLARLEEEKRQAAIEEAQREEERRLARLEAQREEERLARLEKERRQTAIEEAGNLRCAVRAVPRFSDGRVAALHAEQLAPMTVAMRRGISDLKLAGIDRMEFYDIVESEFDEERVHFNAAKAVANGWQLEPEIGARLLASLRLGPEDVLLDLGCSTGAFALLAARLAPVREVLGVELSAARCAEARRAAARLRAVEPKAAKVSFLQGDFNAIGEDEIDAAVQRATVAYFASDSLAAYNLTTGEAVCRPLESVPVITRLRPGTRFISLSVLAPEFEMWILGSDSGGEAM</sequence>
<evidence type="ECO:0000313" key="10">
    <source>
        <dbReference type="Proteomes" id="UP001178507"/>
    </source>
</evidence>
<keyword evidence="5 6" id="KW-0009">Actin-binding</keyword>
<dbReference type="Gene3D" id="1.20.58.530">
    <property type="match status" value="1"/>
</dbReference>
<dbReference type="GO" id="GO:0000146">
    <property type="term" value="F:microfilament motor activity"/>
    <property type="evidence" value="ECO:0007669"/>
    <property type="project" value="TreeGrafter"/>
</dbReference>
<dbReference type="Gene3D" id="1.10.10.820">
    <property type="match status" value="1"/>
</dbReference>
<evidence type="ECO:0000256" key="2">
    <source>
        <dbReference type="ARBA" id="ARBA00022840"/>
    </source>
</evidence>
<keyword evidence="4 6" id="KW-0505">Motor protein</keyword>
<dbReference type="InterPro" id="IPR038765">
    <property type="entry name" value="Papain-like_cys_pep_sf"/>
</dbReference>
<dbReference type="Gene3D" id="3.40.850.10">
    <property type="entry name" value="Kinesin motor domain"/>
    <property type="match status" value="1"/>
</dbReference>
<proteinExistence type="inferred from homology"/>
<comment type="similarity">
    <text evidence="6">Belongs to the TRAFAC class myosin-kinesin ATPase superfamily. Myosin family.</text>
</comment>
<keyword evidence="10" id="KW-1185">Reference proteome</keyword>
<feature type="region of interest" description="Actin-binding" evidence="6">
    <location>
        <begin position="1077"/>
        <end position="1099"/>
    </location>
</feature>
<evidence type="ECO:0000256" key="1">
    <source>
        <dbReference type="ARBA" id="ARBA00022741"/>
    </source>
</evidence>
<dbReference type="PANTHER" id="PTHR13140:SF745">
    <property type="entry name" value="UNCONVENTIONAL MYOSIN-VI"/>
    <property type="match status" value="1"/>
</dbReference>
<reference evidence="9" key="1">
    <citation type="submission" date="2023-08" db="EMBL/GenBank/DDBJ databases">
        <authorList>
            <person name="Chen Y."/>
            <person name="Shah S."/>
            <person name="Dougan E. K."/>
            <person name="Thang M."/>
            <person name="Chan C."/>
        </authorList>
    </citation>
    <scope>NUCLEOTIDE SEQUENCE</scope>
</reference>
<dbReference type="GO" id="GO:0030048">
    <property type="term" value="P:actin filament-based movement"/>
    <property type="evidence" value="ECO:0007669"/>
    <property type="project" value="TreeGrafter"/>
</dbReference>
<keyword evidence="1 6" id="KW-0547">Nucleotide-binding</keyword>
<evidence type="ECO:0000256" key="7">
    <source>
        <dbReference type="SAM" id="Coils"/>
    </source>
</evidence>
<dbReference type="PROSITE" id="PS51456">
    <property type="entry name" value="MYOSIN_MOTOR"/>
    <property type="match status" value="1"/>
</dbReference>
<dbReference type="PRINTS" id="PR00193">
    <property type="entry name" value="MYOSINHEAVY"/>
</dbReference>
<dbReference type="Pfam" id="PF00063">
    <property type="entry name" value="Myosin_head"/>
    <property type="match status" value="1"/>
</dbReference>
<dbReference type="GO" id="GO:0006508">
    <property type="term" value="P:proteolysis"/>
    <property type="evidence" value="ECO:0007669"/>
    <property type="project" value="InterPro"/>
</dbReference>
<keyword evidence="3 6" id="KW-0518">Myosin</keyword>
<dbReference type="SUPFAM" id="SSF53335">
    <property type="entry name" value="S-adenosyl-L-methionine-dependent methyltransferases"/>
    <property type="match status" value="1"/>
</dbReference>
<evidence type="ECO:0000259" key="8">
    <source>
        <dbReference type="PROSITE" id="PS51456"/>
    </source>
</evidence>
<dbReference type="Gene3D" id="3.40.50.150">
    <property type="entry name" value="Vaccinia Virus protein VP39"/>
    <property type="match status" value="1"/>
</dbReference>
<protein>
    <recommendedName>
        <fullName evidence="8">Myosin motor domain-containing protein</fullName>
    </recommendedName>
</protein>
<dbReference type="SMART" id="SM00242">
    <property type="entry name" value="MYSc"/>
    <property type="match status" value="1"/>
</dbReference>
<dbReference type="Gene3D" id="1.20.5.4820">
    <property type="match status" value="1"/>
</dbReference>
<dbReference type="InterPro" id="IPR000668">
    <property type="entry name" value="Peptidase_C1A_C"/>
</dbReference>
<comment type="caution">
    <text evidence="9">The sequence shown here is derived from an EMBL/GenBank/DDBJ whole genome shotgun (WGS) entry which is preliminary data.</text>
</comment>
<dbReference type="GO" id="GO:0005886">
    <property type="term" value="C:plasma membrane"/>
    <property type="evidence" value="ECO:0007669"/>
    <property type="project" value="TreeGrafter"/>
</dbReference>
<dbReference type="InterPro" id="IPR001609">
    <property type="entry name" value="Myosin_head_motor_dom-like"/>
</dbReference>
<accession>A0AA36JQ33</accession>
<evidence type="ECO:0000256" key="6">
    <source>
        <dbReference type="PROSITE-ProRule" id="PRU00782"/>
    </source>
</evidence>
<dbReference type="SMART" id="SM00645">
    <property type="entry name" value="Pept_C1"/>
    <property type="match status" value="1"/>
</dbReference>
<evidence type="ECO:0000256" key="4">
    <source>
        <dbReference type="ARBA" id="ARBA00023175"/>
    </source>
</evidence>
<dbReference type="PANTHER" id="PTHR13140">
    <property type="entry name" value="MYOSIN"/>
    <property type="match status" value="1"/>
</dbReference>
<organism evidence="9 10">
    <name type="scientific">Effrenium voratum</name>
    <dbReference type="NCBI Taxonomy" id="2562239"/>
    <lineage>
        <taxon>Eukaryota</taxon>
        <taxon>Sar</taxon>
        <taxon>Alveolata</taxon>
        <taxon>Dinophyceae</taxon>
        <taxon>Suessiales</taxon>
        <taxon>Symbiodiniaceae</taxon>
        <taxon>Effrenium</taxon>
    </lineage>
</organism>
<dbReference type="GO" id="GO:0008234">
    <property type="term" value="F:cysteine-type peptidase activity"/>
    <property type="evidence" value="ECO:0007669"/>
    <property type="project" value="InterPro"/>
</dbReference>
<feature type="coiled-coil region" evidence="7">
    <location>
        <begin position="1322"/>
        <end position="1381"/>
    </location>
</feature>
<dbReference type="InterPro" id="IPR029063">
    <property type="entry name" value="SAM-dependent_MTases_sf"/>
</dbReference>
<dbReference type="InterPro" id="IPR036961">
    <property type="entry name" value="Kinesin_motor_dom_sf"/>
</dbReference>
<evidence type="ECO:0000256" key="3">
    <source>
        <dbReference type="ARBA" id="ARBA00023123"/>
    </source>
</evidence>
<evidence type="ECO:0000313" key="9">
    <source>
        <dbReference type="EMBL" id="CAJ1409126.1"/>
    </source>
</evidence>
<dbReference type="InterPro" id="IPR027417">
    <property type="entry name" value="P-loop_NTPase"/>
</dbReference>
<dbReference type="CDD" id="cd00124">
    <property type="entry name" value="MYSc"/>
    <property type="match status" value="1"/>
</dbReference>
<dbReference type="Pfam" id="PF00112">
    <property type="entry name" value="Peptidase_C1"/>
    <property type="match status" value="1"/>
</dbReference>
<dbReference type="GO" id="GO:0016459">
    <property type="term" value="C:myosin complex"/>
    <property type="evidence" value="ECO:0007669"/>
    <property type="project" value="UniProtKB-KW"/>
</dbReference>
<dbReference type="Proteomes" id="UP001178507">
    <property type="component" value="Unassembled WGS sequence"/>
</dbReference>
<dbReference type="InterPro" id="IPR041698">
    <property type="entry name" value="Methyltransf_25"/>
</dbReference>
<dbReference type="Pfam" id="PF13649">
    <property type="entry name" value="Methyltransf_25"/>
    <property type="match status" value="1"/>
</dbReference>
<gene>
    <name evidence="9" type="ORF">EVOR1521_LOCUS30301</name>
</gene>
<feature type="binding site" evidence="6">
    <location>
        <begin position="591"/>
        <end position="598"/>
    </location>
    <ligand>
        <name>ATP</name>
        <dbReference type="ChEBI" id="CHEBI:30616"/>
    </ligand>
</feature>
<dbReference type="Gene3D" id="1.20.120.720">
    <property type="entry name" value="Myosin VI head, motor domain, U50 subdomain"/>
    <property type="match status" value="1"/>
</dbReference>
<dbReference type="Gene3D" id="3.90.70.10">
    <property type="entry name" value="Cysteine proteinases"/>
    <property type="match status" value="1"/>
</dbReference>
<name>A0AA36JQ33_9DINO</name>
<dbReference type="GO" id="GO:0030139">
    <property type="term" value="C:endocytic vesicle"/>
    <property type="evidence" value="ECO:0007669"/>
    <property type="project" value="TreeGrafter"/>
</dbReference>
<dbReference type="GO" id="GO:0051015">
    <property type="term" value="F:actin filament binding"/>
    <property type="evidence" value="ECO:0007669"/>
    <property type="project" value="TreeGrafter"/>
</dbReference>
<keyword evidence="7" id="KW-0175">Coiled coil</keyword>